<dbReference type="GO" id="GO:0003849">
    <property type="term" value="F:3-deoxy-7-phosphoheptulonate synthase activity"/>
    <property type="evidence" value="ECO:0007669"/>
    <property type="project" value="UniProtKB-EC"/>
</dbReference>
<dbReference type="InterPro" id="IPR052899">
    <property type="entry name" value="Class-I_DAHP_synthase"/>
</dbReference>
<dbReference type="Proteomes" id="UP000254664">
    <property type="component" value="Unassembled WGS sequence"/>
</dbReference>
<proteinExistence type="predicted"/>
<dbReference type="EMBL" id="UFWZ01000001">
    <property type="protein sequence ID" value="SUY47215.1"/>
    <property type="molecule type" value="Genomic_DNA"/>
</dbReference>
<evidence type="ECO:0000256" key="1">
    <source>
        <dbReference type="ARBA" id="ARBA00022679"/>
    </source>
</evidence>
<accession>A0A381J7W7</accession>
<dbReference type="OrthoDB" id="9780456at2"/>
<dbReference type="InterPro" id="IPR006268">
    <property type="entry name" value="DAHP_syn_2"/>
</dbReference>
<dbReference type="AlphaFoldDB" id="A0A381J7W7"/>
<evidence type="ECO:0000259" key="2">
    <source>
        <dbReference type="Pfam" id="PF00793"/>
    </source>
</evidence>
<dbReference type="RefSeq" id="WP_115642442.1">
    <property type="nucleotide sequence ID" value="NZ_UFWZ01000001.1"/>
</dbReference>
<dbReference type="Gene3D" id="3.20.20.70">
    <property type="entry name" value="Aldolase class I"/>
    <property type="match status" value="1"/>
</dbReference>
<dbReference type="NCBIfam" id="NF009239">
    <property type="entry name" value="PRK12595.1"/>
    <property type="match status" value="1"/>
</dbReference>
<organism evidence="3 4">
    <name type="scientific">Clostridium putrefaciens</name>
    <dbReference type="NCBI Taxonomy" id="99675"/>
    <lineage>
        <taxon>Bacteria</taxon>
        <taxon>Bacillati</taxon>
        <taxon>Bacillota</taxon>
        <taxon>Clostridia</taxon>
        <taxon>Eubacteriales</taxon>
        <taxon>Clostridiaceae</taxon>
        <taxon>Clostridium</taxon>
    </lineage>
</organism>
<name>A0A381J7W7_9CLOT</name>
<dbReference type="EC" id="2.5.1.54" evidence="3"/>
<keyword evidence="4" id="KW-1185">Reference proteome</keyword>
<dbReference type="InterPro" id="IPR013785">
    <property type="entry name" value="Aldolase_TIM"/>
</dbReference>
<dbReference type="Pfam" id="PF00793">
    <property type="entry name" value="DAHP_synth_1"/>
    <property type="match status" value="1"/>
</dbReference>
<reference evidence="3 4" key="1">
    <citation type="submission" date="2018-06" db="EMBL/GenBank/DDBJ databases">
        <authorList>
            <consortium name="Pathogen Informatics"/>
            <person name="Doyle S."/>
        </authorList>
    </citation>
    <scope>NUCLEOTIDE SEQUENCE [LARGE SCALE GENOMIC DNA]</scope>
    <source>
        <strain evidence="3 4">NCTC9836</strain>
    </source>
</reference>
<evidence type="ECO:0000313" key="4">
    <source>
        <dbReference type="Proteomes" id="UP000254664"/>
    </source>
</evidence>
<dbReference type="PANTHER" id="PTHR43018">
    <property type="entry name" value="PHOSPHO-2-DEHYDRO-3-DEOXYHEPTONATE ALDOLASE"/>
    <property type="match status" value="1"/>
</dbReference>
<dbReference type="SUPFAM" id="SSF51569">
    <property type="entry name" value="Aldolase"/>
    <property type="match status" value="1"/>
</dbReference>
<protein>
    <submittedName>
        <fullName evidence="3">3-deoxy-7-phosphoheptulonate synthase</fullName>
        <ecNumber evidence="3">2.5.1.54</ecNumber>
    </submittedName>
</protein>
<dbReference type="NCBIfam" id="TIGR01361">
    <property type="entry name" value="DAHP_synth_Bsub"/>
    <property type="match status" value="1"/>
</dbReference>
<dbReference type="NCBIfam" id="NF006421">
    <property type="entry name" value="PRK08673.1"/>
    <property type="match status" value="1"/>
</dbReference>
<gene>
    <name evidence="3" type="primary">aroF</name>
    <name evidence="3" type="ORF">NCTC9836_01542</name>
</gene>
<evidence type="ECO:0000313" key="3">
    <source>
        <dbReference type="EMBL" id="SUY47215.1"/>
    </source>
</evidence>
<sequence length="263" mass="29170">MSKLLCDKDTGDTIIVKVKDVEIGNKKKVVISGPCAVEDYDTMISIARQLKLCGVNILRGGAFKPRTSPYDFQGLGREGLEILKAVREEVNIPVSTEIMDTRDVEEALNYIDVIQIGSRNMYNYSLLKEVGKLKTPIILKRGISATINEWINAAEYILKEGNENVILCERGIRTFETYTRNTLDLNAVAFVKNNYRLPIIVDPSHGTGIRELVHPMSLASIAAGADGLIIESHINPELSISDANQTISMNTLSDIITDIKKLY</sequence>
<feature type="domain" description="DAHP synthetase I/KDSA" evidence="2">
    <location>
        <begin position="15"/>
        <end position="254"/>
    </location>
</feature>
<dbReference type="GO" id="GO:0016832">
    <property type="term" value="F:aldehyde-lyase activity"/>
    <property type="evidence" value="ECO:0007669"/>
    <property type="project" value="InterPro"/>
</dbReference>
<dbReference type="GO" id="GO:0009073">
    <property type="term" value="P:aromatic amino acid family biosynthetic process"/>
    <property type="evidence" value="ECO:0007669"/>
    <property type="project" value="InterPro"/>
</dbReference>
<dbReference type="PANTHER" id="PTHR43018:SF2">
    <property type="entry name" value="PHOSPHO-2-DEHYDRO-3-DEOXYHEPTONATE ALDOLASE"/>
    <property type="match status" value="1"/>
</dbReference>
<keyword evidence="1 3" id="KW-0808">Transferase</keyword>
<dbReference type="InterPro" id="IPR006218">
    <property type="entry name" value="DAHP1/KDSA"/>
</dbReference>